<dbReference type="EMBL" id="KN831973">
    <property type="protein sequence ID" value="KIO03977.1"/>
    <property type="molecule type" value="Genomic_DNA"/>
</dbReference>
<proteinExistence type="predicted"/>
<dbReference type="InParanoid" id="A0A0C3K387"/>
<dbReference type="OrthoDB" id="10342456at2759"/>
<reference evidence="1 2" key="1">
    <citation type="submission" date="2014-04" db="EMBL/GenBank/DDBJ databases">
        <authorList>
            <consortium name="DOE Joint Genome Institute"/>
            <person name="Kuo A."/>
            <person name="Kohler A."/>
            <person name="Costa M.D."/>
            <person name="Nagy L.G."/>
            <person name="Floudas D."/>
            <person name="Copeland A."/>
            <person name="Barry K.W."/>
            <person name="Cichocki N."/>
            <person name="Veneault-Fourrey C."/>
            <person name="LaButti K."/>
            <person name="Lindquist E.A."/>
            <person name="Lipzen A."/>
            <person name="Lundell T."/>
            <person name="Morin E."/>
            <person name="Murat C."/>
            <person name="Sun H."/>
            <person name="Tunlid A."/>
            <person name="Henrissat B."/>
            <person name="Grigoriev I.V."/>
            <person name="Hibbett D.S."/>
            <person name="Martin F."/>
            <person name="Nordberg H.P."/>
            <person name="Cantor M.N."/>
            <person name="Hua S.X."/>
        </authorList>
    </citation>
    <scope>NUCLEOTIDE SEQUENCE [LARGE SCALE GENOMIC DNA]</scope>
    <source>
        <strain evidence="1 2">Marx 270</strain>
    </source>
</reference>
<accession>A0A0C3K387</accession>
<sequence>MVGTRVPERGTTYGFVPHLDRNIRHLLEIMQLSGLTIRNDRETAKQKTIPNCAFIINYVRPFRGKEMGTYERGDLQRKPIEKV</sequence>
<protein>
    <submittedName>
        <fullName evidence="1">Uncharacterized protein</fullName>
    </submittedName>
</protein>
<gene>
    <name evidence="1" type="ORF">M404DRAFT_597528</name>
</gene>
<dbReference type="AlphaFoldDB" id="A0A0C3K387"/>
<organism evidence="1 2">
    <name type="scientific">Pisolithus tinctorius Marx 270</name>
    <dbReference type="NCBI Taxonomy" id="870435"/>
    <lineage>
        <taxon>Eukaryota</taxon>
        <taxon>Fungi</taxon>
        <taxon>Dikarya</taxon>
        <taxon>Basidiomycota</taxon>
        <taxon>Agaricomycotina</taxon>
        <taxon>Agaricomycetes</taxon>
        <taxon>Agaricomycetidae</taxon>
        <taxon>Boletales</taxon>
        <taxon>Sclerodermatineae</taxon>
        <taxon>Pisolithaceae</taxon>
        <taxon>Pisolithus</taxon>
    </lineage>
</organism>
<evidence type="ECO:0000313" key="2">
    <source>
        <dbReference type="Proteomes" id="UP000054217"/>
    </source>
</evidence>
<evidence type="ECO:0000313" key="1">
    <source>
        <dbReference type="EMBL" id="KIO03977.1"/>
    </source>
</evidence>
<dbReference type="Proteomes" id="UP000054217">
    <property type="component" value="Unassembled WGS sequence"/>
</dbReference>
<reference evidence="2" key="2">
    <citation type="submission" date="2015-01" db="EMBL/GenBank/DDBJ databases">
        <title>Evolutionary Origins and Diversification of the Mycorrhizal Mutualists.</title>
        <authorList>
            <consortium name="DOE Joint Genome Institute"/>
            <consortium name="Mycorrhizal Genomics Consortium"/>
            <person name="Kohler A."/>
            <person name="Kuo A."/>
            <person name="Nagy L.G."/>
            <person name="Floudas D."/>
            <person name="Copeland A."/>
            <person name="Barry K.W."/>
            <person name="Cichocki N."/>
            <person name="Veneault-Fourrey C."/>
            <person name="LaButti K."/>
            <person name="Lindquist E.A."/>
            <person name="Lipzen A."/>
            <person name="Lundell T."/>
            <person name="Morin E."/>
            <person name="Murat C."/>
            <person name="Riley R."/>
            <person name="Ohm R."/>
            <person name="Sun H."/>
            <person name="Tunlid A."/>
            <person name="Henrissat B."/>
            <person name="Grigoriev I.V."/>
            <person name="Hibbett D.S."/>
            <person name="Martin F."/>
        </authorList>
    </citation>
    <scope>NUCLEOTIDE SEQUENCE [LARGE SCALE GENOMIC DNA]</scope>
    <source>
        <strain evidence="2">Marx 270</strain>
    </source>
</reference>
<keyword evidence="2" id="KW-1185">Reference proteome</keyword>
<dbReference type="HOGENOM" id="CLU_2543486_0_0_1"/>
<name>A0A0C3K387_PISTI</name>